<reference evidence="1 2" key="1">
    <citation type="submission" date="2016-11" db="EMBL/GenBank/DDBJ databases">
        <title>The macronuclear genome of Stentor coeruleus: a giant cell with tiny introns.</title>
        <authorList>
            <person name="Slabodnick M."/>
            <person name="Ruby J.G."/>
            <person name="Reiff S.B."/>
            <person name="Swart E.C."/>
            <person name="Gosai S."/>
            <person name="Prabakaran S."/>
            <person name="Witkowska E."/>
            <person name="Larue G.E."/>
            <person name="Fisher S."/>
            <person name="Freeman R.M."/>
            <person name="Gunawardena J."/>
            <person name="Chu W."/>
            <person name="Stover N.A."/>
            <person name="Gregory B.D."/>
            <person name="Nowacki M."/>
            <person name="Derisi J."/>
            <person name="Roy S.W."/>
            <person name="Marshall W.F."/>
            <person name="Sood P."/>
        </authorList>
    </citation>
    <scope>NUCLEOTIDE SEQUENCE [LARGE SCALE GENOMIC DNA]</scope>
    <source>
        <strain evidence="1">WM001</strain>
    </source>
</reference>
<sequence length="255" mass="29705">MIFSCDVLSCSNSPKYYCKCKVQYSFLCSNHALQHLDDNENSDHALKSMFRPIPQEKKAFIIDMCTHVIEDLKKIEKNISNSFQRAIIILNEQKAALDKYFREQKESLQHIINKITNENKEIFVPGFSVQEEYQSNYSCLLQFFAEKINSKTDNFVQNIQAYSEKIQEKKEIFTYYLDFRGNANLDEHLYGFKRGTKTFIMFNTLTLSINKTELNIDINQGSLACLCQIPNNKLFYLGGINLINQDHTRTPTINI</sequence>
<dbReference type="EMBL" id="MPUH01001142">
    <property type="protein sequence ID" value="OMJ69921.1"/>
    <property type="molecule type" value="Genomic_DNA"/>
</dbReference>
<keyword evidence="2" id="KW-1185">Reference proteome</keyword>
<dbReference type="AlphaFoldDB" id="A0A1R2AZH3"/>
<accession>A0A1R2AZH3</accession>
<proteinExistence type="predicted"/>
<comment type="caution">
    <text evidence="1">The sequence shown here is derived from an EMBL/GenBank/DDBJ whole genome shotgun (WGS) entry which is preliminary data.</text>
</comment>
<name>A0A1R2AZH3_9CILI</name>
<evidence type="ECO:0000313" key="2">
    <source>
        <dbReference type="Proteomes" id="UP000187209"/>
    </source>
</evidence>
<gene>
    <name evidence="1" type="ORF">SteCoe_32216</name>
</gene>
<organism evidence="1 2">
    <name type="scientific">Stentor coeruleus</name>
    <dbReference type="NCBI Taxonomy" id="5963"/>
    <lineage>
        <taxon>Eukaryota</taxon>
        <taxon>Sar</taxon>
        <taxon>Alveolata</taxon>
        <taxon>Ciliophora</taxon>
        <taxon>Postciliodesmatophora</taxon>
        <taxon>Heterotrichea</taxon>
        <taxon>Heterotrichida</taxon>
        <taxon>Stentoridae</taxon>
        <taxon>Stentor</taxon>
    </lineage>
</organism>
<protein>
    <submittedName>
        <fullName evidence="1">Uncharacterized protein</fullName>
    </submittedName>
</protein>
<evidence type="ECO:0000313" key="1">
    <source>
        <dbReference type="EMBL" id="OMJ69921.1"/>
    </source>
</evidence>
<dbReference type="Proteomes" id="UP000187209">
    <property type="component" value="Unassembled WGS sequence"/>
</dbReference>